<evidence type="ECO:0000256" key="10">
    <source>
        <dbReference type="ARBA" id="ARBA00023136"/>
    </source>
</evidence>
<dbReference type="GO" id="GO:0043952">
    <property type="term" value="P:protein transport by the Sec complex"/>
    <property type="evidence" value="ECO:0007669"/>
    <property type="project" value="TreeGrafter"/>
</dbReference>
<reference evidence="14 15" key="1">
    <citation type="submission" date="2018-09" db="EMBL/GenBank/DDBJ databases">
        <authorList>
            <person name="Grouzdev D.S."/>
            <person name="Krutkina M.S."/>
        </authorList>
    </citation>
    <scope>NUCLEOTIDE SEQUENCE [LARGE SCALE GENOMIC DNA]</scope>
    <source>
        <strain evidence="14 15">RmlP001</strain>
    </source>
</reference>
<protein>
    <recommendedName>
        <fullName evidence="3 12">Protein-export membrane protein SecG</fullName>
    </recommendedName>
</protein>
<evidence type="ECO:0000256" key="12">
    <source>
        <dbReference type="RuleBase" id="RU365087"/>
    </source>
</evidence>
<evidence type="ECO:0000256" key="11">
    <source>
        <dbReference type="ARBA" id="ARBA00025182"/>
    </source>
</evidence>
<evidence type="ECO:0000256" key="5">
    <source>
        <dbReference type="ARBA" id="ARBA00022475"/>
    </source>
</evidence>
<dbReference type="NCBIfam" id="TIGR00810">
    <property type="entry name" value="secG"/>
    <property type="match status" value="1"/>
</dbReference>
<evidence type="ECO:0000256" key="6">
    <source>
        <dbReference type="ARBA" id="ARBA00022692"/>
    </source>
</evidence>
<comment type="caution">
    <text evidence="14">The sequence shown here is derived from an EMBL/GenBank/DDBJ whole genome shotgun (WGS) entry which is preliminary data.</text>
</comment>
<evidence type="ECO:0000256" key="9">
    <source>
        <dbReference type="ARBA" id="ARBA00023010"/>
    </source>
</evidence>
<keyword evidence="5 12" id="KW-1003">Cell membrane</keyword>
<feature type="region of interest" description="Disordered" evidence="13">
    <location>
        <begin position="110"/>
        <end position="136"/>
    </location>
</feature>
<dbReference type="PRINTS" id="PR01651">
    <property type="entry name" value="SECGEXPORT"/>
</dbReference>
<dbReference type="PANTHER" id="PTHR34182">
    <property type="entry name" value="PROTEIN-EXPORT MEMBRANE PROTEIN SECG"/>
    <property type="match status" value="1"/>
</dbReference>
<evidence type="ECO:0000256" key="4">
    <source>
        <dbReference type="ARBA" id="ARBA00022448"/>
    </source>
</evidence>
<keyword evidence="6 12" id="KW-0812">Transmembrane</keyword>
<evidence type="ECO:0000256" key="3">
    <source>
        <dbReference type="ARBA" id="ARBA00017876"/>
    </source>
</evidence>
<evidence type="ECO:0000256" key="7">
    <source>
        <dbReference type="ARBA" id="ARBA00022927"/>
    </source>
</evidence>
<keyword evidence="4 12" id="KW-0813">Transport</keyword>
<dbReference type="GO" id="GO:0009306">
    <property type="term" value="P:protein secretion"/>
    <property type="evidence" value="ECO:0007669"/>
    <property type="project" value="UniProtKB-UniRule"/>
</dbReference>
<feature type="compositionally biased region" description="Low complexity" evidence="13">
    <location>
        <begin position="118"/>
        <end position="129"/>
    </location>
</feature>
<organism evidence="14 15">
    <name type="scientific">Lichenibacterium ramalinae</name>
    <dbReference type="NCBI Taxonomy" id="2316527"/>
    <lineage>
        <taxon>Bacteria</taxon>
        <taxon>Pseudomonadati</taxon>
        <taxon>Pseudomonadota</taxon>
        <taxon>Alphaproteobacteria</taxon>
        <taxon>Hyphomicrobiales</taxon>
        <taxon>Lichenihabitantaceae</taxon>
        <taxon>Lichenibacterium</taxon>
    </lineage>
</organism>
<proteinExistence type="inferred from homology"/>
<dbReference type="GO" id="GO:0015450">
    <property type="term" value="F:protein-transporting ATPase activity"/>
    <property type="evidence" value="ECO:0007669"/>
    <property type="project" value="UniProtKB-UniRule"/>
</dbReference>
<feature type="transmembrane region" description="Helical" evidence="12">
    <location>
        <begin position="51"/>
        <end position="70"/>
    </location>
</feature>
<keyword evidence="8 12" id="KW-1133">Transmembrane helix</keyword>
<dbReference type="PANTHER" id="PTHR34182:SF1">
    <property type="entry name" value="PROTEIN-EXPORT MEMBRANE PROTEIN SECG"/>
    <property type="match status" value="1"/>
</dbReference>
<comment type="subcellular location">
    <subcellularLocation>
        <location evidence="1 12">Cell membrane</location>
        <topology evidence="1 12">Multi-pass membrane protein</topology>
    </subcellularLocation>
</comment>
<comment type="function">
    <text evidence="11 12">Involved in protein export. Participates in an early event of protein translocation.</text>
</comment>
<evidence type="ECO:0000313" key="15">
    <source>
        <dbReference type="Proteomes" id="UP000289411"/>
    </source>
</evidence>
<evidence type="ECO:0000256" key="2">
    <source>
        <dbReference type="ARBA" id="ARBA00008445"/>
    </source>
</evidence>
<dbReference type="OrthoDB" id="7366942at2"/>
<dbReference type="RefSeq" id="WP_129219356.1">
    <property type="nucleotide sequence ID" value="NZ_QYBC01000008.1"/>
</dbReference>
<sequence>MQTVLIVLHLMIVIALVATVLLQRSEGGALGVGGGGGFMTGRGQANALTRATAILGTAFFVTSLALTLLAHYNRAPKSIIDVPAASRTAPGAPTPVPVAPGSNVLDQIQQIDRQKSGAATPAAPAAPAQPEVPKSQ</sequence>
<keyword evidence="7 12" id="KW-0653">Protein transport</keyword>
<evidence type="ECO:0000256" key="1">
    <source>
        <dbReference type="ARBA" id="ARBA00004651"/>
    </source>
</evidence>
<keyword evidence="9 12" id="KW-0811">Translocation</keyword>
<dbReference type="InterPro" id="IPR004692">
    <property type="entry name" value="SecG"/>
</dbReference>
<dbReference type="Pfam" id="PF03840">
    <property type="entry name" value="SecG"/>
    <property type="match status" value="1"/>
</dbReference>
<gene>
    <name evidence="14" type="primary">secG</name>
    <name evidence="14" type="ORF">D3272_11430</name>
</gene>
<evidence type="ECO:0000313" key="14">
    <source>
        <dbReference type="EMBL" id="RYB05123.1"/>
    </source>
</evidence>
<accession>A0A4V1RIR2</accession>
<name>A0A4V1RIR2_9HYPH</name>
<evidence type="ECO:0000256" key="13">
    <source>
        <dbReference type="SAM" id="MobiDB-lite"/>
    </source>
</evidence>
<keyword evidence="10 12" id="KW-0472">Membrane</keyword>
<keyword evidence="15" id="KW-1185">Reference proteome</keyword>
<evidence type="ECO:0000256" key="8">
    <source>
        <dbReference type="ARBA" id="ARBA00022989"/>
    </source>
</evidence>
<dbReference type="Proteomes" id="UP000289411">
    <property type="component" value="Unassembled WGS sequence"/>
</dbReference>
<dbReference type="GO" id="GO:0005886">
    <property type="term" value="C:plasma membrane"/>
    <property type="evidence" value="ECO:0007669"/>
    <property type="project" value="UniProtKB-SubCell"/>
</dbReference>
<comment type="caution">
    <text evidence="12">Lacks conserved residue(s) required for the propagation of feature annotation.</text>
</comment>
<dbReference type="GO" id="GO:0065002">
    <property type="term" value="P:intracellular protein transmembrane transport"/>
    <property type="evidence" value="ECO:0007669"/>
    <property type="project" value="TreeGrafter"/>
</dbReference>
<dbReference type="AlphaFoldDB" id="A0A4V1RIR2"/>
<reference evidence="14 15" key="2">
    <citation type="submission" date="2019-02" db="EMBL/GenBank/DDBJ databases">
        <title>'Lichenibacterium ramalinii' gen. nov. sp. nov., 'Lichenibacterium minor' gen. nov. sp. nov.</title>
        <authorList>
            <person name="Pankratov T."/>
        </authorList>
    </citation>
    <scope>NUCLEOTIDE SEQUENCE [LARGE SCALE GENOMIC DNA]</scope>
    <source>
        <strain evidence="14 15">RmlP001</strain>
    </source>
</reference>
<dbReference type="EMBL" id="QYBC01000008">
    <property type="protein sequence ID" value="RYB05123.1"/>
    <property type="molecule type" value="Genomic_DNA"/>
</dbReference>
<comment type="similarity">
    <text evidence="2 12">Belongs to the SecG family.</text>
</comment>